<name>A0A410PSJ7_9FIRM</name>
<proteinExistence type="predicted"/>
<evidence type="ECO:0000313" key="1">
    <source>
        <dbReference type="EMBL" id="QAT41957.1"/>
    </source>
</evidence>
<organism evidence="1 2">
    <name type="scientific">Aminipila luticellarii</name>
    <dbReference type="NCBI Taxonomy" id="2507160"/>
    <lineage>
        <taxon>Bacteria</taxon>
        <taxon>Bacillati</taxon>
        <taxon>Bacillota</taxon>
        <taxon>Clostridia</taxon>
        <taxon>Peptostreptococcales</taxon>
        <taxon>Anaerovoracaceae</taxon>
        <taxon>Aminipila</taxon>
    </lineage>
</organism>
<protein>
    <submittedName>
        <fullName evidence="1">Uncharacterized protein</fullName>
    </submittedName>
</protein>
<keyword evidence="2" id="KW-1185">Reference proteome</keyword>
<gene>
    <name evidence="1" type="ORF">EQM06_01230</name>
</gene>
<dbReference type="EMBL" id="CP035281">
    <property type="protein sequence ID" value="QAT41957.1"/>
    <property type="molecule type" value="Genomic_DNA"/>
</dbReference>
<dbReference type="KEGG" id="amij:EQM06_01230"/>
<evidence type="ECO:0000313" key="2">
    <source>
        <dbReference type="Proteomes" id="UP000287601"/>
    </source>
</evidence>
<sequence>MGSLIAWGVNLNIIGNYSTSTSNYTLNTISANAYIDPKQPPTTGDGKLEASISETIDYGNKVTRQISPAPSSFWYSVSEVWSKSAYVYFSKYGDPKKTFYYSAEEVGNYTFSHPSGIIHNPNCSLTLSISGPK</sequence>
<dbReference type="RefSeq" id="WP_128744611.1">
    <property type="nucleotide sequence ID" value="NZ_CP035281.1"/>
</dbReference>
<accession>A0A410PSJ7</accession>
<dbReference type="Proteomes" id="UP000287601">
    <property type="component" value="Chromosome"/>
</dbReference>
<dbReference type="AlphaFoldDB" id="A0A410PSJ7"/>
<reference evidence="1 2" key="1">
    <citation type="submission" date="2019-01" db="EMBL/GenBank/DDBJ databases">
        <title>Draft genomes of a novel of Aminipila strains.</title>
        <authorList>
            <person name="Ma S."/>
        </authorList>
    </citation>
    <scope>NUCLEOTIDE SEQUENCE [LARGE SCALE GENOMIC DNA]</scope>
    <source>
        <strain evidence="2">JN-39</strain>
    </source>
</reference>